<dbReference type="EMBL" id="FOUE01000003">
    <property type="protein sequence ID" value="SFM38837.1"/>
    <property type="molecule type" value="Genomic_DNA"/>
</dbReference>
<keyword evidence="1" id="KW-1133">Transmembrane helix</keyword>
<keyword evidence="3" id="KW-1185">Reference proteome</keyword>
<accession>A0A1I4QFP5</accession>
<dbReference type="STRING" id="488535.SAMN04487963_2365"/>
<dbReference type="Proteomes" id="UP000198519">
    <property type="component" value="Unassembled WGS sequence"/>
</dbReference>
<keyword evidence="1" id="KW-0472">Membrane</keyword>
<evidence type="ECO:0000313" key="2">
    <source>
        <dbReference type="EMBL" id="SFM38837.1"/>
    </source>
</evidence>
<organism evidence="2 3">
    <name type="scientific">Marinobacter zhejiangensis</name>
    <dbReference type="NCBI Taxonomy" id="488535"/>
    <lineage>
        <taxon>Bacteria</taxon>
        <taxon>Pseudomonadati</taxon>
        <taxon>Pseudomonadota</taxon>
        <taxon>Gammaproteobacteria</taxon>
        <taxon>Pseudomonadales</taxon>
        <taxon>Marinobacteraceae</taxon>
        <taxon>Marinobacter</taxon>
    </lineage>
</organism>
<gene>
    <name evidence="2" type="ORF">SAMN04487963_2365</name>
</gene>
<evidence type="ECO:0000313" key="3">
    <source>
        <dbReference type="Proteomes" id="UP000198519"/>
    </source>
</evidence>
<keyword evidence="1" id="KW-0812">Transmembrane</keyword>
<sequence>MISWLLTVLSIAGFAFYSDLGSGDFLYGVFCPFGFVVSVAIALAKLFGSIGGTGGSGGTGGGNSSDGFWGGGTGGWGGGGDCGGGGFGGGGDGGSC</sequence>
<reference evidence="3" key="1">
    <citation type="submission" date="2016-10" db="EMBL/GenBank/DDBJ databases">
        <authorList>
            <person name="Varghese N."/>
            <person name="Submissions S."/>
        </authorList>
    </citation>
    <scope>NUCLEOTIDE SEQUENCE [LARGE SCALE GENOMIC DNA]</scope>
    <source>
        <strain evidence="3">CGMCC 1.7061</strain>
    </source>
</reference>
<name>A0A1I4QFP5_9GAMM</name>
<dbReference type="AlphaFoldDB" id="A0A1I4QFP5"/>
<evidence type="ECO:0000256" key="1">
    <source>
        <dbReference type="SAM" id="Phobius"/>
    </source>
</evidence>
<feature type="transmembrane region" description="Helical" evidence="1">
    <location>
        <begin position="25"/>
        <end position="44"/>
    </location>
</feature>
<proteinExistence type="predicted"/>
<protein>
    <submittedName>
        <fullName evidence="2">Uncharacterized protein</fullName>
    </submittedName>
</protein>